<dbReference type="InParanoid" id="H2ZGJ2"/>
<evidence type="ECO:0000256" key="1">
    <source>
        <dbReference type="ARBA" id="ARBA00004123"/>
    </source>
</evidence>
<dbReference type="AlphaFoldDB" id="H2ZGJ2"/>
<dbReference type="Ensembl" id="ENSCSAVT00000016890.1">
    <property type="protein sequence ID" value="ENSCSAVP00000016708.1"/>
    <property type="gene ID" value="ENSCSAVG00000009826.1"/>
</dbReference>
<keyword evidence="6" id="KW-1185">Reference proteome</keyword>
<comment type="similarity">
    <text evidence="2">Belongs to the lin-54 family.</text>
</comment>
<dbReference type="STRING" id="51511.ENSCSAVP00000016708"/>
<evidence type="ECO:0000313" key="6">
    <source>
        <dbReference type="Proteomes" id="UP000007875"/>
    </source>
</evidence>
<sequence length="398" mass="43891">INVSTIQPSQPQIVPMPQRLQIPGVKMPCVRLIPAPNGQNPGGITNYVAATSNDVLPGTTIVQQQPFVNIQPYQRTVQQQQSKPHQRLIMPATTSLTSNQAVSNLASGTILQTGNIGYAMIPAKYVEQFKKQINSGPNVYSSESAATGSMELHPNMQQKISQKVVLNGKLRKPCNCTKSLCLKLYCECFANGHFCDSCNCINCHNNLEFDGDRSKAIKSCLERNPLAFRPKIGRGRDANRSHQKGCNCKRSGCLKNYCECYEARIPCTSKCKCIGCKNLDEESITQNEQHPLMNLADAAAVRCQQQAAAKSRISTHIGEIRPTSQRPLNYHSTSGERLPYTFFTQEVIEATCTCLLAQAEEAEKTNRSTNVTEMMVLEEFGKCIMQIIQAAGKAKTTP</sequence>
<dbReference type="PANTHER" id="PTHR12446">
    <property type="entry name" value="TESMIN/TSO1-RELATED"/>
    <property type="match status" value="1"/>
</dbReference>
<reference evidence="5" key="2">
    <citation type="submission" date="2025-08" db="UniProtKB">
        <authorList>
            <consortium name="Ensembl"/>
        </authorList>
    </citation>
    <scope>IDENTIFICATION</scope>
</reference>
<comment type="subcellular location">
    <subcellularLocation>
        <location evidence="1">Nucleus</location>
    </subcellularLocation>
</comment>
<dbReference type="PROSITE" id="PS51634">
    <property type="entry name" value="CRC"/>
    <property type="match status" value="1"/>
</dbReference>
<evidence type="ECO:0000313" key="5">
    <source>
        <dbReference type="Ensembl" id="ENSCSAVP00000016708.1"/>
    </source>
</evidence>
<keyword evidence="3" id="KW-0539">Nucleus</keyword>
<feature type="domain" description="CRC" evidence="4">
    <location>
        <begin position="170"/>
        <end position="281"/>
    </location>
</feature>
<dbReference type="GeneTree" id="ENSGT00940000155881"/>
<organism evidence="5 6">
    <name type="scientific">Ciona savignyi</name>
    <name type="common">Pacific transparent sea squirt</name>
    <dbReference type="NCBI Taxonomy" id="51511"/>
    <lineage>
        <taxon>Eukaryota</taxon>
        <taxon>Metazoa</taxon>
        <taxon>Chordata</taxon>
        <taxon>Tunicata</taxon>
        <taxon>Ascidiacea</taxon>
        <taxon>Phlebobranchia</taxon>
        <taxon>Cionidae</taxon>
        <taxon>Ciona</taxon>
    </lineage>
</organism>
<dbReference type="InterPro" id="IPR028307">
    <property type="entry name" value="Lin-54_fam"/>
</dbReference>
<dbReference type="Pfam" id="PF03638">
    <property type="entry name" value="TCR"/>
    <property type="match status" value="2"/>
</dbReference>
<dbReference type="PANTHER" id="PTHR12446:SF34">
    <property type="entry name" value="PROTEIN LIN-54 HOMOLOG"/>
    <property type="match status" value="1"/>
</dbReference>
<accession>H2ZGJ2</accession>
<dbReference type="GO" id="GO:0006355">
    <property type="term" value="P:regulation of DNA-templated transcription"/>
    <property type="evidence" value="ECO:0007669"/>
    <property type="project" value="TreeGrafter"/>
</dbReference>
<reference evidence="6" key="1">
    <citation type="submission" date="2003-08" db="EMBL/GenBank/DDBJ databases">
        <authorList>
            <person name="Birren B."/>
            <person name="Nusbaum C."/>
            <person name="Abebe A."/>
            <person name="Abouelleil A."/>
            <person name="Adekoya E."/>
            <person name="Ait-zahra M."/>
            <person name="Allen N."/>
            <person name="Allen T."/>
            <person name="An P."/>
            <person name="Anderson M."/>
            <person name="Anderson S."/>
            <person name="Arachchi H."/>
            <person name="Armbruster J."/>
            <person name="Bachantsang P."/>
            <person name="Baldwin J."/>
            <person name="Barry A."/>
            <person name="Bayul T."/>
            <person name="Blitshsteyn B."/>
            <person name="Bloom T."/>
            <person name="Blye J."/>
            <person name="Boguslavskiy L."/>
            <person name="Borowsky M."/>
            <person name="Boukhgalter B."/>
            <person name="Brunache A."/>
            <person name="Butler J."/>
            <person name="Calixte N."/>
            <person name="Calvo S."/>
            <person name="Camarata J."/>
            <person name="Campo K."/>
            <person name="Chang J."/>
            <person name="Cheshatsang Y."/>
            <person name="Citroen M."/>
            <person name="Collymore A."/>
            <person name="Considine T."/>
            <person name="Cook A."/>
            <person name="Cooke P."/>
            <person name="Corum B."/>
            <person name="Cuomo C."/>
            <person name="David R."/>
            <person name="Dawoe T."/>
            <person name="Degray S."/>
            <person name="Dodge S."/>
            <person name="Dooley K."/>
            <person name="Dorje P."/>
            <person name="Dorjee K."/>
            <person name="Dorris L."/>
            <person name="Duffey N."/>
            <person name="Dupes A."/>
            <person name="Elkins T."/>
            <person name="Engels R."/>
            <person name="Erickson J."/>
            <person name="Farina A."/>
            <person name="Faro S."/>
            <person name="Ferreira P."/>
            <person name="Fischer H."/>
            <person name="Fitzgerald M."/>
            <person name="Foley K."/>
            <person name="Gage D."/>
            <person name="Galagan J."/>
            <person name="Gearin G."/>
            <person name="Gnerre S."/>
            <person name="Gnirke A."/>
            <person name="Goyette A."/>
            <person name="Graham J."/>
            <person name="Grandbois E."/>
            <person name="Gyaltsen K."/>
            <person name="Hafez N."/>
            <person name="Hagopian D."/>
            <person name="Hagos B."/>
            <person name="Hall J."/>
            <person name="Hatcher B."/>
            <person name="Heller A."/>
            <person name="Higgins H."/>
            <person name="Honan T."/>
            <person name="Horn A."/>
            <person name="Houde N."/>
            <person name="Hughes L."/>
            <person name="Hulme W."/>
            <person name="Husby E."/>
            <person name="Iliev I."/>
            <person name="Jaffe D."/>
            <person name="Jones C."/>
            <person name="Kamal M."/>
            <person name="Kamat A."/>
            <person name="Kamvysselis M."/>
            <person name="Karlsson E."/>
            <person name="Kells C."/>
            <person name="Kieu A."/>
            <person name="Kisner P."/>
            <person name="Kodira C."/>
            <person name="Kulbokas E."/>
            <person name="Labutti K."/>
            <person name="Lama D."/>
            <person name="Landers T."/>
            <person name="Leger J."/>
            <person name="Levine S."/>
            <person name="Lewis D."/>
            <person name="Lewis T."/>
            <person name="Lindblad-toh K."/>
            <person name="Liu X."/>
            <person name="Lokyitsang T."/>
            <person name="Lokyitsang Y."/>
            <person name="Lucien O."/>
            <person name="Lui A."/>
            <person name="Ma L.J."/>
            <person name="Mabbitt R."/>
            <person name="Macdonald J."/>
            <person name="Maclean C."/>
            <person name="Major J."/>
            <person name="Manning J."/>
            <person name="Marabella R."/>
            <person name="Maru K."/>
            <person name="Matthews C."/>
            <person name="Mauceli E."/>
            <person name="Mccarthy M."/>
            <person name="Mcdonough S."/>
            <person name="Mcghee T."/>
            <person name="Meldrim J."/>
            <person name="Meneus L."/>
            <person name="Mesirov J."/>
            <person name="Mihalev A."/>
            <person name="Mihova T."/>
            <person name="Mikkelsen T."/>
            <person name="Mlenga V."/>
            <person name="Moru K."/>
            <person name="Mozes J."/>
            <person name="Mulrain L."/>
            <person name="Munson G."/>
            <person name="Naylor J."/>
            <person name="Newes C."/>
            <person name="Nguyen C."/>
            <person name="Nguyen N."/>
            <person name="Nguyen T."/>
            <person name="Nicol R."/>
            <person name="Nielsen C."/>
            <person name="Nizzari M."/>
            <person name="Norbu C."/>
            <person name="Norbu N."/>
            <person name="O'donnell P."/>
            <person name="Okoawo O."/>
            <person name="O'leary S."/>
            <person name="Omotosho B."/>
            <person name="O'neill K."/>
            <person name="Osman S."/>
            <person name="Parker S."/>
            <person name="Perrin D."/>
            <person name="Phunkhang P."/>
            <person name="Piqani B."/>
            <person name="Purcell S."/>
            <person name="Rachupka T."/>
            <person name="Ramasamy U."/>
            <person name="Rameau R."/>
            <person name="Ray V."/>
            <person name="Raymond C."/>
            <person name="Retta R."/>
            <person name="Richardson S."/>
            <person name="Rise C."/>
            <person name="Rodriguez J."/>
            <person name="Rogers J."/>
            <person name="Rogov P."/>
            <person name="Rutman M."/>
            <person name="Schupbach R."/>
            <person name="Seaman C."/>
            <person name="Settipalli S."/>
            <person name="Sharpe T."/>
            <person name="Sheridan J."/>
            <person name="Sherpa N."/>
            <person name="Shi J."/>
            <person name="Smirnov S."/>
            <person name="Smith C."/>
            <person name="Sougnez C."/>
            <person name="Spencer B."/>
            <person name="Stalker J."/>
            <person name="Stange-thomann N."/>
            <person name="Stavropoulos S."/>
            <person name="Stetson K."/>
            <person name="Stone C."/>
            <person name="Stone S."/>
            <person name="Stubbs M."/>
            <person name="Talamas J."/>
            <person name="Tchuinga P."/>
            <person name="Tenzing P."/>
            <person name="Tesfaye S."/>
            <person name="Theodore J."/>
            <person name="Thoulutsang Y."/>
            <person name="Topham K."/>
            <person name="Towey S."/>
            <person name="Tsamla T."/>
            <person name="Tsomo N."/>
            <person name="Vallee D."/>
            <person name="Vassiliev H."/>
            <person name="Venkataraman V."/>
            <person name="Vinson J."/>
            <person name="Vo A."/>
            <person name="Wade C."/>
            <person name="Wang S."/>
            <person name="Wangchuk T."/>
            <person name="Wangdi T."/>
            <person name="Whittaker C."/>
            <person name="Wilkinson J."/>
            <person name="Wu Y."/>
            <person name="Wyman D."/>
            <person name="Yadav S."/>
            <person name="Yang S."/>
            <person name="Yang X."/>
            <person name="Yeager S."/>
            <person name="Yee E."/>
            <person name="Young G."/>
            <person name="Zainoun J."/>
            <person name="Zembeck L."/>
            <person name="Zimmer A."/>
            <person name="Zody M."/>
            <person name="Lander E."/>
        </authorList>
    </citation>
    <scope>NUCLEOTIDE SEQUENCE [LARGE SCALE GENOMIC DNA]</scope>
</reference>
<dbReference type="InterPro" id="IPR005172">
    <property type="entry name" value="CRC"/>
</dbReference>
<evidence type="ECO:0000256" key="3">
    <source>
        <dbReference type="ARBA" id="ARBA00023242"/>
    </source>
</evidence>
<evidence type="ECO:0000259" key="4">
    <source>
        <dbReference type="PROSITE" id="PS51634"/>
    </source>
</evidence>
<dbReference type="GO" id="GO:0005634">
    <property type="term" value="C:nucleus"/>
    <property type="evidence" value="ECO:0007669"/>
    <property type="project" value="UniProtKB-SubCell"/>
</dbReference>
<proteinExistence type="inferred from homology"/>
<protein>
    <recommendedName>
        <fullName evidence="4">CRC domain-containing protein</fullName>
    </recommendedName>
</protein>
<dbReference type="eggNOG" id="KOG1171">
    <property type="taxonomic scope" value="Eukaryota"/>
</dbReference>
<evidence type="ECO:0000256" key="2">
    <source>
        <dbReference type="ARBA" id="ARBA00007267"/>
    </source>
</evidence>
<name>H2ZGJ2_CIOSA</name>
<dbReference type="InterPro" id="IPR033467">
    <property type="entry name" value="Tesmin/TSO1-like_CXC"/>
</dbReference>
<dbReference type="OMA" id="CSNCNCT"/>
<dbReference type="SMART" id="SM01114">
    <property type="entry name" value="CXC"/>
    <property type="match status" value="2"/>
</dbReference>
<dbReference type="Proteomes" id="UP000007875">
    <property type="component" value="Unassembled WGS sequence"/>
</dbReference>
<reference evidence="5" key="3">
    <citation type="submission" date="2025-09" db="UniProtKB">
        <authorList>
            <consortium name="Ensembl"/>
        </authorList>
    </citation>
    <scope>IDENTIFICATION</scope>
</reference>
<dbReference type="HOGENOM" id="CLU_024128_1_0_1"/>